<evidence type="ECO:0000313" key="4">
    <source>
        <dbReference type="Proteomes" id="UP000621631"/>
    </source>
</evidence>
<dbReference type="InterPro" id="IPR001296">
    <property type="entry name" value="Glyco_trans_1"/>
</dbReference>
<dbReference type="PANTHER" id="PTHR12526">
    <property type="entry name" value="GLYCOSYLTRANSFERASE"/>
    <property type="match status" value="1"/>
</dbReference>
<comment type="caution">
    <text evidence="3">The sequence shown here is derived from an EMBL/GenBank/DDBJ whole genome shotgun (WGS) entry which is preliminary data.</text>
</comment>
<name>A0ABR7VH84_VIRHA</name>
<organism evidence="3 4">
    <name type="scientific">Virgibacillus halodenitrificans</name>
    <name type="common">Bacillus halodenitrificans</name>
    <dbReference type="NCBI Taxonomy" id="1482"/>
    <lineage>
        <taxon>Bacteria</taxon>
        <taxon>Bacillati</taxon>
        <taxon>Bacillota</taxon>
        <taxon>Bacilli</taxon>
        <taxon>Bacillales</taxon>
        <taxon>Bacillaceae</taxon>
        <taxon>Virgibacillus</taxon>
    </lineage>
</organism>
<dbReference type="Pfam" id="PF13477">
    <property type="entry name" value="Glyco_trans_4_2"/>
    <property type="match status" value="1"/>
</dbReference>
<evidence type="ECO:0000313" key="3">
    <source>
        <dbReference type="EMBL" id="MBD1221308.1"/>
    </source>
</evidence>
<reference evidence="3 4" key="1">
    <citation type="submission" date="2020-09" db="EMBL/GenBank/DDBJ databases">
        <title>Draft Genome Sequences of Oil-Oxidizing Bacteria Halomonas titanicae, Marinobacter lutaoensis, and Virgibacillus halodenitrificans Isolated from Highly Saline Environments.</title>
        <authorList>
            <person name="Grouzdev D.S."/>
            <person name="Sokolova D.S."/>
            <person name="Semenova E.M."/>
            <person name="Borzenkov I.A."/>
            <person name="Bidzhieva S.K."/>
            <person name="Poltaraus A.B."/>
            <person name="Nazina T.N."/>
        </authorList>
    </citation>
    <scope>NUCLEOTIDE SEQUENCE [LARGE SCALE GENOMIC DNA]</scope>
    <source>
        <strain evidence="3 4">VKM B-3472D</strain>
    </source>
</reference>
<dbReference type="InterPro" id="IPR028098">
    <property type="entry name" value="Glyco_trans_4-like_N"/>
</dbReference>
<protein>
    <submittedName>
        <fullName evidence="3">Glycosyltransferase family 4 protein</fullName>
    </submittedName>
</protein>
<sequence length="374" mass="42144">MKTIKKKILMCTVLAEAFYKSRHELIIEFVNLGYEIILVAPDSEDFQSKQFNGINVKYYQINLERTGLNPIRDFKAIKQLRQIILNEKPEISYAFGGAKAAIYTSIAASKEKVTGNYCMINGLGSIFRGAGFKNKVIKNVMTFLFKYSLSKSRGVLFQNQDDLSEFTNRGLVSTDKCLIVNGSGVNLNRFNFSDVPSNDVFLFVGRLLKDKGIYEYINAAKIIKQKYPHTEFWIVGGYDSNPTAVKESEMSSWVECGLVKYFGRKEDVLPFYQDCSVYVLPSYHEGTPRTCLEAMAVGRPTITTNAPGCKETVLNGKTGFLVPIKDSVALAEKMEHFISNPRDKVVMGENALAFVKEKYDVNKVNKSIIQFISK</sequence>
<dbReference type="PANTHER" id="PTHR12526:SF638">
    <property type="entry name" value="SPORE COAT PROTEIN SA"/>
    <property type="match status" value="1"/>
</dbReference>
<dbReference type="EMBL" id="JACWEZ010000001">
    <property type="protein sequence ID" value="MBD1221308.1"/>
    <property type="molecule type" value="Genomic_DNA"/>
</dbReference>
<feature type="domain" description="Glycosyl transferase family 1" evidence="1">
    <location>
        <begin position="198"/>
        <end position="351"/>
    </location>
</feature>
<dbReference type="Gene3D" id="3.40.50.2000">
    <property type="entry name" value="Glycogen Phosphorylase B"/>
    <property type="match status" value="2"/>
</dbReference>
<keyword evidence="4" id="KW-1185">Reference proteome</keyword>
<gene>
    <name evidence="3" type="ORF">IC602_01630</name>
</gene>
<dbReference type="Pfam" id="PF00534">
    <property type="entry name" value="Glycos_transf_1"/>
    <property type="match status" value="1"/>
</dbReference>
<evidence type="ECO:0000259" key="2">
    <source>
        <dbReference type="Pfam" id="PF13477"/>
    </source>
</evidence>
<feature type="domain" description="Glycosyltransferase subfamily 4-like N-terminal" evidence="2">
    <location>
        <begin position="25"/>
        <end position="159"/>
    </location>
</feature>
<evidence type="ECO:0000259" key="1">
    <source>
        <dbReference type="Pfam" id="PF00534"/>
    </source>
</evidence>
<dbReference type="RefSeq" id="WP_189776711.1">
    <property type="nucleotide sequence ID" value="NZ_JACWEZ010000001.1"/>
</dbReference>
<dbReference type="CDD" id="cd03808">
    <property type="entry name" value="GT4_CapM-like"/>
    <property type="match status" value="1"/>
</dbReference>
<dbReference type="SUPFAM" id="SSF53756">
    <property type="entry name" value="UDP-Glycosyltransferase/glycogen phosphorylase"/>
    <property type="match status" value="1"/>
</dbReference>
<accession>A0ABR7VH84</accession>
<proteinExistence type="predicted"/>
<dbReference type="Proteomes" id="UP000621631">
    <property type="component" value="Unassembled WGS sequence"/>
</dbReference>